<dbReference type="Gene3D" id="3.40.50.880">
    <property type="match status" value="1"/>
</dbReference>
<keyword evidence="9" id="KW-0665">Pyrimidine biosynthesis</keyword>
<dbReference type="Gene3D" id="3.50.30.20">
    <property type="entry name" value="Carbamoyl-phosphate synthase small subunit, N-terminal domain"/>
    <property type="match status" value="1"/>
</dbReference>
<keyword evidence="5 14" id="KW-0436">Ligase</keyword>
<proteinExistence type="inferred from homology"/>
<gene>
    <name evidence="14" type="ORF">MNBD_PLANCTO02-1335</name>
</gene>
<dbReference type="CDD" id="cd01744">
    <property type="entry name" value="GATase1_CPSase"/>
    <property type="match status" value="1"/>
</dbReference>
<comment type="pathway">
    <text evidence="2">Amino-acid biosynthesis; L-arginine biosynthesis; carbamoyl phosphate from bicarbonate: step 1/1.</text>
</comment>
<dbReference type="GO" id="GO:0004359">
    <property type="term" value="F:glutaminase activity"/>
    <property type="evidence" value="ECO:0007669"/>
    <property type="project" value="RHEA"/>
</dbReference>
<comment type="catalytic activity">
    <reaction evidence="11">
        <text>hydrogencarbonate + L-glutamine + 2 ATP + H2O = carbamoyl phosphate + L-glutamate + 2 ADP + phosphate + 2 H(+)</text>
        <dbReference type="Rhea" id="RHEA:18633"/>
        <dbReference type="ChEBI" id="CHEBI:15377"/>
        <dbReference type="ChEBI" id="CHEBI:15378"/>
        <dbReference type="ChEBI" id="CHEBI:17544"/>
        <dbReference type="ChEBI" id="CHEBI:29985"/>
        <dbReference type="ChEBI" id="CHEBI:30616"/>
        <dbReference type="ChEBI" id="CHEBI:43474"/>
        <dbReference type="ChEBI" id="CHEBI:58228"/>
        <dbReference type="ChEBI" id="CHEBI:58359"/>
        <dbReference type="ChEBI" id="CHEBI:456216"/>
        <dbReference type="EC" id="6.3.5.5"/>
    </reaction>
</comment>
<sequence length="378" mass="41297">MSRPAKLALVDGTVFTGTAFGAEGEATGEVVFNTSMTGYQEILTDPSYCGQIVTMTYPLIGNYGVNAIDVESQSPALRGFIVRELCRYPSNFRSEDSLDNYLKENNIIGLEGIDTRALVRKIRVSGAMTGLISTIDFDEASLIKKAQTSPQLTGQDLVKEVIPTQTMQWEEPLDALAQTPANCPSGKTKMTENLRHVVAIDYGMKWNIPRHLKQLGCKVTIVPGTATAEEVLAHKPDGVFLSNGPGDPRPLDYAIRTIQNLLGKTPIFGICLGQQLLGLATGCDIFKLKFGHRGANQPVLNKATKQVEITTQNHGFAIDPAQLPNDIEVTHINLNDETVAGIRHKKHAAFGVQYHPEASAGPHDSQYLFNQFFQLMSN</sequence>
<dbReference type="InterPro" id="IPR035686">
    <property type="entry name" value="CPSase_GATase1"/>
</dbReference>
<dbReference type="GO" id="GO:0005524">
    <property type="term" value="F:ATP binding"/>
    <property type="evidence" value="ECO:0007669"/>
    <property type="project" value="UniProtKB-KW"/>
</dbReference>
<dbReference type="NCBIfam" id="NF009475">
    <property type="entry name" value="PRK12838.1"/>
    <property type="match status" value="1"/>
</dbReference>
<organism evidence="14">
    <name type="scientific">hydrothermal vent metagenome</name>
    <dbReference type="NCBI Taxonomy" id="652676"/>
    <lineage>
        <taxon>unclassified sequences</taxon>
        <taxon>metagenomes</taxon>
        <taxon>ecological metagenomes</taxon>
    </lineage>
</organism>
<keyword evidence="7" id="KW-0067">ATP-binding</keyword>
<dbReference type="SMART" id="SM01097">
    <property type="entry name" value="CPSase_sm_chain"/>
    <property type="match status" value="1"/>
</dbReference>
<protein>
    <recommendedName>
        <fullName evidence="4">carbamoyl-phosphate synthase (glutamine-hydrolyzing)</fullName>
        <ecNumber evidence="4">6.3.5.5</ecNumber>
    </recommendedName>
    <alternativeName>
        <fullName evidence="10">Arginine-specific carbamoyl phosphate synthetase, glutamine chain</fullName>
    </alternativeName>
</protein>
<accession>A0A3B1DPT0</accession>
<dbReference type="AlphaFoldDB" id="A0A3B1DPT0"/>
<feature type="domain" description="Carbamoyl-phosphate synthase small subunit N-terminal" evidence="13">
    <location>
        <begin position="3"/>
        <end position="133"/>
    </location>
</feature>
<dbReference type="EC" id="6.3.5.5" evidence="4"/>
<comment type="pathway">
    <text evidence="1">Pyrimidine metabolism; UMP biosynthesis via de novo pathway; (S)-dihydroorotate from bicarbonate: step 1/3.</text>
</comment>
<reference evidence="14" key="1">
    <citation type="submission" date="2018-06" db="EMBL/GenBank/DDBJ databases">
        <authorList>
            <person name="Zhirakovskaya E."/>
        </authorList>
    </citation>
    <scope>NUCLEOTIDE SEQUENCE</scope>
</reference>
<dbReference type="InterPro" id="IPR050472">
    <property type="entry name" value="Anth_synth/Amidotransfase"/>
</dbReference>
<keyword evidence="6" id="KW-0547">Nucleotide-binding</keyword>
<evidence type="ECO:0000256" key="12">
    <source>
        <dbReference type="ARBA" id="ARBA00049285"/>
    </source>
</evidence>
<evidence type="ECO:0000256" key="3">
    <source>
        <dbReference type="ARBA" id="ARBA00007800"/>
    </source>
</evidence>
<dbReference type="SUPFAM" id="SSF52317">
    <property type="entry name" value="Class I glutamine amidotransferase-like"/>
    <property type="match status" value="1"/>
</dbReference>
<dbReference type="EMBL" id="UOGL01000689">
    <property type="protein sequence ID" value="VAX42782.1"/>
    <property type="molecule type" value="Genomic_DNA"/>
</dbReference>
<evidence type="ECO:0000256" key="8">
    <source>
        <dbReference type="ARBA" id="ARBA00022962"/>
    </source>
</evidence>
<evidence type="ECO:0000256" key="11">
    <source>
        <dbReference type="ARBA" id="ARBA00048816"/>
    </source>
</evidence>
<dbReference type="InterPro" id="IPR006274">
    <property type="entry name" value="CarbamoylP_synth_ssu"/>
</dbReference>
<comment type="similarity">
    <text evidence="3">Belongs to the CarA family.</text>
</comment>
<dbReference type="InterPro" id="IPR017926">
    <property type="entry name" value="GATASE"/>
</dbReference>
<dbReference type="InterPro" id="IPR002474">
    <property type="entry name" value="CarbamoylP_synth_ssu_N"/>
</dbReference>
<dbReference type="PANTHER" id="PTHR43418:SF7">
    <property type="entry name" value="CARBAMOYL-PHOSPHATE SYNTHASE SMALL CHAIN"/>
    <property type="match status" value="1"/>
</dbReference>
<dbReference type="PANTHER" id="PTHR43418">
    <property type="entry name" value="MULTIFUNCTIONAL TRYPTOPHAN BIOSYNTHESIS PROTEIN-RELATED"/>
    <property type="match status" value="1"/>
</dbReference>
<dbReference type="FunFam" id="3.50.30.20:FF:000001">
    <property type="entry name" value="Carbamoyl-phosphate synthase small chain"/>
    <property type="match status" value="1"/>
</dbReference>
<name>A0A3B1DPT0_9ZZZZ</name>
<dbReference type="Pfam" id="PF00117">
    <property type="entry name" value="GATase"/>
    <property type="match status" value="1"/>
</dbReference>
<dbReference type="PROSITE" id="PS51273">
    <property type="entry name" value="GATASE_TYPE_1"/>
    <property type="match status" value="1"/>
</dbReference>
<dbReference type="NCBIfam" id="TIGR01368">
    <property type="entry name" value="CPSaseIIsmall"/>
    <property type="match status" value="1"/>
</dbReference>
<evidence type="ECO:0000256" key="6">
    <source>
        <dbReference type="ARBA" id="ARBA00022741"/>
    </source>
</evidence>
<dbReference type="GO" id="GO:0006207">
    <property type="term" value="P:'de novo' pyrimidine nucleobase biosynthetic process"/>
    <property type="evidence" value="ECO:0007669"/>
    <property type="project" value="InterPro"/>
</dbReference>
<dbReference type="GO" id="GO:0004088">
    <property type="term" value="F:carbamoyl-phosphate synthase (glutamine-hydrolyzing) activity"/>
    <property type="evidence" value="ECO:0007669"/>
    <property type="project" value="UniProtKB-EC"/>
</dbReference>
<evidence type="ECO:0000256" key="2">
    <source>
        <dbReference type="ARBA" id="ARBA00005077"/>
    </source>
</evidence>
<comment type="catalytic activity">
    <reaction evidence="12">
        <text>L-glutamine + H2O = L-glutamate + NH4(+)</text>
        <dbReference type="Rhea" id="RHEA:15889"/>
        <dbReference type="ChEBI" id="CHEBI:15377"/>
        <dbReference type="ChEBI" id="CHEBI:28938"/>
        <dbReference type="ChEBI" id="CHEBI:29985"/>
        <dbReference type="ChEBI" id="CHEBI:58359"/>
    </reaction>
</comment>
<evidence type="ECO:0000256" key="9">
    <source>
        <dbReference type="ARBA" id="ARBA00022975"/>
    </source>
</evidence>
<evidence type="ECO:0000256" key="7">
    <source>
        <dbReference type="ARBA" id="ARBA00022840"/>
    </source>
</evidence>
<dbReference type="HAMAP" id="MF_01209">
    <property type="entry name" value="CPSase_S_chain"/>
    <property type="match status" value="1"/>
</dbReference>
<dbReference type="InterPro" id="IPR029062">
    <property type="entry name" value="Class_I_gatase-like"/>
</dbReference>
<dbReference type="GO" id="GO:0006221">
    <property type="term" value="P:pyrimidine nucleotide biosynthetic process"/>
    <property type="evidence" value="ECO:0007669"/>
    <property type="project" value="UniProtKB-KW"/>
</dbReference>
<dbReference type="PRINTS" id="PR00096">
    <property type="entry name" value="GATASE"/>
</dbReference>
<evidence type="ECO:0000313" key="14">
    <source>
        <dbReference type="EMBL" id="VAX42782.1"/>
    </source>
</evidence>
<dbReference type="PRINTS" id="PR00097">
    <property type="entry name" value="ANTSNTHASEII"/>
</dbReference>
<evidence type="ECO:0000256" key="10">
    <source>
        <dbReference type="ARBA" id="ARBA00044340"/>
    </source>
</evidence>
<evidence type="ECO:0000259" key="13">
    <source>
        <dbReference type="SMART" id="SM01097"/>
    </source>
</evidence>
<evidence type="ECO:0000256" key="1">
    <source>
        <dbReference type="ARBA" id="ARBA00004812"/>
    </source>
</evidence>
<dbReference type="SUPFAM" id="SSF52021">
    <property type="entry name" value="Carbamoyl phosphate synthetase, small subunit N-terminal domain"/>
    <property type="match status" value="1"/>
</dbReference>
<dbReference type="GO" id="GO:0006541">
    <property type="term" value="P:glutamine metabolic process"/>
    <property type="evidence" value="ECO:0007669"/>
    <property type="project" value="InterPro"/>
</dbReference>
<evidence type="ECO:0000256" key="5">
    <source>
        <dbReference type="ARBA" id="ARBA00022598"/>
    </source>
</evidence>
<keyword evidence="8" id="KW-0315">Glutamine amidotransferase</keyword>
<dbReference type="InterPro" id="IPR036480">
    <property type="entry name" value="CarbP_synth_ssu_N_sf"/>
</dbReference>
<dbReference type="Pfam" id="PF00988">
    <property type="entry name" value="CPSase_sm_chain"/>
    <property type="match status" value="1"/>
</dbReference>
<evidence type="ECO:0000256" key="4">
    <source>
        <dbReference type="ARBA" id="ARBA00012738"/>
    </source>
</evidence>
<dbReference type="PRINTS" id="PR00099">
    <property type="entry name" value="CPSGATASE"/>
</dbReference>